<dbReference type="Proteomes" id="UP000077245">
    <property type="component" value="Unassembled WGS sequence"/>
</dbReference>
<keyword evidence="1" id="KW-0812">Transmembrane</keyword>
<dbReference type="OrthoDB" id="79586at2157"/>
<dbReference type="RefSeq" id="WP_067091483.1">
    <property type="nucleotide sequence ID" value="NZ_LWMV01000174.1"/>
</dbReference>
<sequence>MKRKDLKNNKNHSNKRVKFLIAILLIFIFAIAIAGVVILNNDHQSINKTNNINNTKNTSLVTNNTTNGPKQGYSLVTLAGLNFYAPDNYLTNYNKGDYFDAFLGCKDYEKTLNSDDSFESSFINSSYLIFIDPKTKKILEKRDGETFYNYVTVKSSKISIYPNQDYIHNLENLGIFENKYNKNKTIEEKTINGHIYKILKTGKGFFSQDMGENETYVYFEIGDKSIELEFTGVPIDKYLIGSFFDLN</sequence>
<organism evidence="2 3">
    <name type="scientific">Methanobrevibacter curvatus</name>
    <dbReference type="NCBI Taxonomy" id="49547"/>
    <lineage>
        <taxon>Archaea</taxon>
        <taxon>Methanobacteriati</taxon>
        <taxon>Methanobacteriota</taxon>
        <taxon>Methanomada group</taxon>
        <taxon>Methanobacteria</taxon>
        <taxon>Methanobacteriales</taxon>
        <taxon>Methanobacteriaceae</taxon>
        <taxon>Methanobrevibacter</taxon>
    </lineage>
</organism>
<gene>
    <name evidence="2" type="ORF">MBCUR_11780</name>
</gene>
<accession>A0A162FEX9</accession>
<dbReference type="EMBL" id="LWMV01000174">
    <property type="protein sequence ID" value="KZX12075.1"/>
    <property type="molecule type" value="Genomic_DNA"/>
</dbReference>
<keyword evidence="1" id="KW-0472">Membrane</keyword>
<reference evidence="2 3" key="1">
    <citation type="submission" date="2016-04" db="EMBL/GenBank/DDBJ databases">
        <title>Genome sequence of Methanobrevibacter curvatus DSM 11111.</title>
        <authorList>
            <person name="Poehlein A."/>
            <person name="Seedorf H."/>
            <person name="Daniel R."/>
        </authorList>
    </citation>
    <scope>NUCLEOTIDE SEQUENCE [LARGE SCALE GENOMIC DNA]</scope>
    <source>
        <strain evidence="2 3">DSM 11111</strain>
    </source>
</reference>
<name>A0A162FEX9_9EURY</name>
<dbReference type="AlphaFoldDB" id="A0A162FEX9"/>
<keyword evidence="1" id="KW-1133">Transmembrane helix</keyword>
<evidence type="ECO:0000313" key="2">
    <source>
        <dbReference type="EMBL" id="KZX12075.1"/>
    </source>
</evidence>
<comment type="caution">
    <text evidence="2">The sequence shown here is derived from an EMBL/GenBank/DDBJ whole genome shotgun (WGS) entry which is preliminary data.</text>
</comment>
<feature type="transmembrane region" description="Helical" evidence="1">
    <location>
        <begin position="20"/>
        <end position="39"/>
    </location>
</feature>
<dbReference type="PATRIC" id="fig|49547.3.peg.1261"/>
<protein>
    <submittedName>
        <fullName evidence="2">Uncharacterized protein</fullName>
    </submittedName>
</protein>
<evidence type="ECO:0000313" key="3">
    <source>
        <dbReference type="Proteomes" id="UP000077245"/>
    </source>
</evidence>
<evidence type="ECO:0000256" key="1">
    <source>
        <dbReference type="SAM" id="Phobius"/>
    </source>
</evidence>
<proteinExistence type="predicted"/>
<keyword evidence="3" id="KW-1185">Reference proteome</keyword>